<keyword evidence="4" id="KW-0539">Nucleus</keyword>
<sequence>MSLSDTETSFISSTSTVGADSEHAGSFISEEGPFPTDVPLLRSCEQCRRKKRKCSGHKPTCTRCKAQGESCVYRPTARYFKPMRNSLEKHHASSGASATATAAATHYHRKRASATASGAMTSTPKSRARDSIAANRPRAMSAISALKNNRPENIFSLSPDELMMDDSFALSVSQQHSPRFPTSTDFGIRGQEAYSPVDVFSAAAFAAAAAASASSSTASPSVDGLAYMSGLASVGVIPNQSSAFADDLAGGLTPQQTSLSLSLPAAAAAAAAATPQLLFNGQDFAFTPVSPNMLLTPSAASFSQQQLYQQSIAAVTAAAASGATLYPDYSELVLASAINNQQLQQQPMAKATELMAPIFVIITLLLK</sequence>
<evidence type="ECO:0000256" key="5">
    <source>
        <dbReference type="SAM" id="MobiDB-lite"/>
    </source>
</evidence>
<dbReference type="PANTHER" id="PTHR31069">
    <property type="entry name" value="OLEATE-ACTIVATED TRANSCRIPTION FACTOR 1-RELATED"/>
    <property type="match status" value="1"/>
</dbReference>
<keyword evidence="3" id="KW-0804">Transcription</keyword>
<keyword evidence="8" id="KW-1185">Reference proteome</keyword>
<feature type="domain" description="Zn(2)-C6 fungal-type" evidence="6">
    <location>
        <begin position="43"/>
        <end position="73"/>
    </location>
</feature>
<dbReference type="Pfam" id="PF00172">
    <property type="entry name" value="Zn_clus"/>
    <property type="match status" value="1"/>
</dbReference>
<evidence type="ECO:0000256" key="4">
    <source>
        <dbReference type="ARBA" id="ARBA00023242"/>
    </source>
</evidence>
<dbReference type="PROSITE" id="PS50048">
    <property type="entry name" value="ZN2_CY6_FUNGAL_2"/>
    <property type="match status" value="1"/>
</dbReference>
<dbReference type="GO" id="GO:0045944">
    <property type="term" value="P:positive regulation of transcription by RNA polymerase II"/>
    <property type="evidence" value="ECO:0007669"/>
    <property type="project" value="TreeGrafter"/>
</dbReference>
<dbReference type="InterPro" id="IPR050675">
    <property type="entry name" value="OAF3"/>
</dbReference>
<dbReference type="Proteomes" id="UP001140172">
    <property type="component" value="Unassembled WGS sequence"/>
</dbReference>
<feature type="region of interest" description="Disordered" evidence="5">
    <location>
        <begin position="93"/>
        <end position="134"/>
    </location>
</feature>
<dbReference type="AlphaFoldDB" id="A0A9W8LLF1"/>
<dbReference type="SUPFAM" id="SSF57701">
    <property type="entry name" value="Zn2/Cys6 DNA-binding domain"/>
    <property type="match status" value="1"/>
</dbReference>
<evidence type="ECO:0000313" key="8">
    <source>
        <dbReference type="Proteomes" id="UP001140172"/>
    </source>
</evidence>
<evidence type="ECO:0000256" key="1">
    <source>
        <dbReference type="ARBA" id="ARBA00023015"/>
    </source>
</evidence>
<gene>
    <name evidence="7" type="ORF">GGI15_002159</name>
</gene>
<dbReference type="CDD" id="cd00067">
    <property type="entry name" value="GAL4"/>
    <property type="match status" value="1"/>
</dbReference>
<accession>A0A9W8LLF1</accession>
<evidence type="ECO:0000256" key="2">
    <source>
        <dbReference type="ARBA" id="ARBA00023125"/>
    </source>
</evidence>
<dbReference type="GO" id="GO:0000978">
    <property type="term" value="F:RNA polymerase II cis-regulatory region sequence-specific DNA binding"/>
    <property type="evidence" value="ECO:0007669"/>
    <property type="project" value="TreeGrafter"/>
</dbReference>
<dbReference type="InterPro" id="IPR001138">
    <property type="entry name" value="Zn2Cys6_DnaBD"/>
</dbReference>
<dbReference type="OrthoDB" id="5593571at2759"/>
<evidence type="ECO:0000313" key="7">
    <source>
        <dbReference type="EMBL" id="KAJ2784761.1"/>
    </source>
</evidence>
<feature type="compositionally biased region" description="Low complexity" evidence="5">
    <location>
        <begin position="113"/>
        <end position="123"/>
    </location>
</feature>
<dbReference type="Gene3D" id="4.10.240.10">
    <property type="entry name" value="Zn(2)-C6 fungal-type DNA-binding domain"/>
    <property type="match status" value="1"/>
</dbReference>
<evidence type="ECO:0000256" key="3">
    <source>
        <dbReference type="ARBA" id="ARBA00023163"/>
    </source>
</evidence>
<dbReference type="EMBL" id="JANBUM010000105">
    <property type="protein sequence ID" value="KAJ2784761.1"/>
    <property type="molecule type" value="Genomic_DNA"/>
</dbReference>
<dbReference type="PANTHER" id="PTHR31069:SF12">
    <property type="entry name" value="TRANSCRIPTION FACTOR DOMAIN-CONTAINING PROTEIN"/>
    <property type="match status" value="1"/>
</dbReference>
<dbReference type="GO" id="GO:0005634">
    <property type="term" value="C:nucleus"/>
    <property type="evidence" value="ECO:0007669"/>
    <property type="project" value="TreeGrafter"/>
</dbReference>
<feature type="region of interest" description="Disordered" evidence="5">
    <location>
        <begin position="1"/>
        <end position="32"/>
    </location>
</feature>
<keyword evidence="2" id="KW-0238">DNA-binding</keyword>
<feature type="compositionally biased region" description="Polar residues" evidence="5">
    <location>
        <begin position="1"/>
        <end position="18"/>
    </location>
</feature>
<evidence type="ECO:0000259" key="6">
    <source>
        <dbReference type="PROSITE" id="PS50048"/>
    </source>
</evidence>
<comment type="caution">
    <text evidence="7">The sequence shown here is derived from an EMBL/GenBank/DDBJ whole genome shotgun (WGS) entry which is preliminary data.</text>
</comment>
<dbReference type="InterPro" id="IPR036864">
    <property type="entry name" value="Zn2-C6_fun-type_DNA-bd_sf"/>
</dbReference>
<reference evidence="7" key="1">
    <citation type="submission" date="2022-07" db="EMBL/GenBank/DDBJ databases">
        <title>Phylogenomic reconstructions and comparative analyses of Kickxellomycotina fungi.</title>
        <authorList>
            <person name="Reynolds N.K."/>
            <person name="Stajich J.E."/>
            <person name="Barry K."/>
            <person name="Grigoriev I.V."/>
            <person name="Crous P."/>
            <person name="Smith M.E."/>
        </authorList>
    </citation>
    <scope>NUCLEOTIDE SEQUENCE</scope>
    <source>
        <strain evidence="7">BCRC 34489</strain>
    </source>
</reference>
<proteinExistence type="predicted"/>
<keyword evidence="1" id="KW-0805">Transcription regulation</keyword>
<organism evidence="7 8">
    <name type="scientific">Coemansia interrupta</name>
    <dbReference type="NCBI Taxonomy" id="1126814"/>
    <lineage>
        <taxon>Eukaryota</taxon>
        <taxon>Fungi</taxon>
        <taxon>Fungi incertae sedis</taxon>
        <taxon>Zoopagomycota</taxon>
        <taxon>Kickxellomycotina</taxon>
        <taxon>Kickxellomycetes</taxon>
        <taxon>Kickxellales</taxon>
        <taxon>Kickxellaceae</taxon>
        <taxon>Coemansia</taxon>
    </lineage>
</organism>
<dbReference type="GO" id="GO:0000981">
    <property type="term" value="F:DNA-binding transcription factor activity, RNA polymerase II-specific"/>
    <property type="evidence" value="ECO:0007669"/>
    <property type="project" value="InterPro"/>
</dbReference>
<feature type="compositionally biased region" description="Low complexity" evidence="5">
    <location>
        <begin position="93"/>
        <end position="105"/>
    </location>
</feature>
<protein>
    <recommendedName>
        <fullName evidence="6">Zn(2)-C6 fungal-type domain-containing protein</fullName>
    </recommendedName>
</protein>
<dbReference type="PROSITE" id="PS00463">
    <property type="entry name" value="ZN2_CY6_FUNGAL_1"/>
    <property type="match status" value="1"/>
</dbReference>
<name>A0A9W8LLF1_9FUNG</name>
<dbReference type="SMART" id="SM00066">
    <property type="entry name" value="GAL4"/>
    <property type="match status" value="1"/>
</dbReference>
<dbReference type="GO" id="GO:0008270">
    <property type="term" value="F:zinc ion binding"/>
    <property type="evidence" value="ECO:0007669"/>
    <property type="project" value="InterPro"/>
</dbReference>